<dbReference type="RefSeq" id="WP_210098031.1">
    <property type="nucleotide sequence ID" value="NZ_BAAAIO010000003.1"/>
</dbReference>
<keyword evidence="1" id="KW-0812">Transmembrane</keyword>
<evidence type="ECO:0000313" key="3">
    <source>
        <dbReference type="Proteomes" id="UP000703720"/>
    </source>
</evidence>
<keyword evidence="1" id="KW-0472">Membrane</keyword>
<evidence type="ECO:0000256" key="1">
    <source>
        <dbReference type="SAM" id="Phobius"/>
    </source>
</evidence>
<dbReference type="EMBL" id="JAGIOA010000001">
    <property type="protein sequence ID" value="MBP2378862.1"/>
    <property type="molecule type" value="Genomic_DNA"/>
</dbReference>
<sequence length="191" mass="21257">MLSLTYSHLALVHATGPSSSAPWWGAPVIAGSFLVLGAVLAFVFNLTQENRRTKRANVERWDQKILDHTSMVMTTTRQLIQDSFDHETALSVFSELAVDQMHRGESNDPPPIRERSGTNFYETFDALMGESSSLQLIAPKGVRDAINDLQTAAGDLFFAENELVRSESVDRLHRVSAALEKSVRKHFGIKD</sequence>
<evidence type="ECO:0000313" key="2">
    <source>
        <dbReference type="EMBL" id="MBP2378862.1"/>
    </source>
</evidence>
<dbReference type="Proteomes" id="UP000703720">
    <property type="component" value="Unassembled WGS sequence"/>
</dbReference>
<organism evidence="2 3">
    <name type="scientific">Microbacterium phyllosphaerae</name>
    <dbReference type="NCBI Taxonomy" id="124798"/>
    <lineage>
        <taxon>Bacteria</taxon>
        <taxon>Bacillati</taxon>
        <taxon>Actinomycetota</taxon>
        <taxon>Actinomycetes</taxon>
        <taxon>Micrococcales</taxon>
        <taxon>Microbacteriaceae</taxon>
        <taxon>Microbacterium</taxon>
    </lineage>
</organism>
<protein>
    <submittedName>
        <fullName evidence="2">Uncharacterized protein</fullName>
    </submittedName>
</protein>
<reference evidence="2 3" key="1">
    <citation type="submission" date="2021-03" db="EMBL/GenBank/DDBJ databases">
        <title>Sequencing the genomes of 1000 actinobacteria strains.</title>
        <authorList>
            <person name="Klenk H.-P."/>
        </authorList>
    </citation>
    <scope>NUCLEOTIDE SEQUENCE [LARGE SCALE GENOMIC DNA]</scope>
    <source>
        <strain evidence="2 3">DSM 13468</strain>
    </source>
</reference>
<name>A0ABS4WRN5_9MICO</name>
<proteinExistence type="predicted"/>
<comment type="caution">
    <text evidence="2">The sequence shown here is derived from an EMBL/GenBank/DDBJ whole genome shotgun (WGS) entry which is preliminary data.</text>
</comment>
<gene>
    <name evidence="2" type="ORF">JOF42_002357</name>
</gene>
<feature type="transmembrane region" description="Helical" evidence="1">
    <location>
        <begin position="24"/>
        <end position="46"/>
    </location>
</feature>
<keyword evidence="3" id="KW-1185">Reference proteome</keyword>
<accession>A0ABS4WRN5</accession>
<keyword evidence="1" id="KW-1133">Transmembrane helix</keyword>